<proteinExistence type="predicted"/>
<dbReference type="Proteomes" id="UP000289792">
    <property type="component" value="Unassembled WGS sequence"/>
</dbReference>
<feature type="chain" id="PRO_5020436646" evidence="1">
    <location>
        <begin position="22"/>
        <end position="92"/>
    </location>
</feature>
<evidence type="ECO:0000313" key="2">
    <source>
        <dbReference type="EMBL" id="RXJ45386.1"/>
    </source>
</evidence>
<reference evidence="2 3" key="1">
    <citation type="submission" date="2019-01" db="EMBL/GenBank/DDBJ databases">
        <title>Genome sequence of the Antarctic species Gelidibacter gilvus ACAM 158(T).</title>
        <authorList>
            <person name="Bowman J.P."/>
        </authorList>
    </citation>
    <scope>NUCLEOTIDE SEQUENCE [LARGE SCALE GENOMIC DNA]</scope>
    <source>
        <strain evidence="2 3">IC158</strain>
    </source>
</reference>
<gene>
    <name evidence="2" type="ORF">ESZ48_16340</name>
</gene>
<accession>A0A4Q0XF89</accession>
<evidence type="ECO:0000256" key="1">
    <source>
        <dbReference type="SAM" id="SignalP"/>
    </source>
</evidence>
<keyword evidence="3" id="KW-1185">Reference proteome</keyword>
<evidence type="ECO:0000313" key="3">
    <source>
        <dbReference type="Proteomes" id="UP000289792"/>
    </source>
</evidence>
<comment type="caution">
    <text evidence="2">The sequence shown here is derived from an EMBL/GenBank/DDBJ whole genome shotgun (WGS) entry which is preliminary data.</text>
</comment>
<feature type="signal peptide" evidence="1">
    <location>
        <begin position="1"/>
        <end position="21"/>
    </location>
</feature>
<sequence length="92" mass="10096">MKTQLILKTAVVAMAAFGAFAFGGTNRQQTPPFTEAYYLDSENGCTNIEARCSKLSSGVVCQILVNGKTMPVFDFDCEINLKHNNSSPVEWK</sequence>
<keyword evidence="1" id="KW-0732">Signal</keyword>
<organism evidence="2 3">
    <name type="scientific">Gelidibacter gilvus</name>
    <dbReference type="NCBI Taxonomy" id="59602"/>
    <lineage>
        <taxon>Bacteria</taxon>
        <taxon>Pseudomonadati</taxon>
        <taxon>Bacteroidota</taxon>
        <taxon>Flavobacteriia</taxon>
        <taxon>Flavobacteriales</taxon>
        <taxon>Flavobacteriaceae</taxon>
        <taxon>Gelidibacter</taxon>
    </lineage>
</organism>
<dbReference type="EMBL" id="SDDZ01000014">
    <property type="protein sequence ID" value="RXJ45386.1"/>
    <property type="molecule type" value="Genomic_DNA"/>
</dbReference>
<protein>
    <submittedName>
        <fullName evidence="2">Uncharacterized protein</fullName>
    </submittedName>
</protein>
<dbReference type="AlphaFoldDB" id="A0A4Q0XF89"/>
<dbReference type="RefSeq" id="WP_129018575.1">
    <property type="nucleotide sequence ID" value="NZ_SDDZ01000014.1"/>
</dbReference>
<name>A0A4Q0XF89_9FLAO</name>